<proteinExistence type="predicted"/>
<evidence type="ECO:0000313" key="2">
    <source>
        <dbReference type="EMBL" id="EPS39573.1"/>
    </source>
</evidence>
<feature type="region of interest" description="Disordered" evidence="1">
    <location>
        <begin position="1"/>
        <end position="47"/>
    </location>
</feature>
<feature type="compositionally biased region" description="Polar residues" evidence="1">
    <location>
        <begin position="1"/>
        <end position="10"/>
    </location>
</feature>
<comment type="caution">
    <text evidence="2">The sequence shown here is derived from an EMBL/GenBank/DDBJ whole genome shotgun (WGS) entry which is preliminary data.</text>
</comment>
<gene>
    <name evidence="2" type="ORF">H072_6687</name>
</gene>
<keyword evidence="3" id="KW-1185">Reference proteome</keyword>
<dbReference type="AlphaFoldDB" id="S8BJR7"/>
<feature type="compositionally biased region" description="Polar residues" evidence="1">
    <location>
        <begin position="17"/>
        <end position="36"/>
    </location>
</feature>
<dbReference type="HOGENOM" id="CLU_915334_0_0_1"/>
<evidence type="ECO:0000313" key="3">
    <source>
        <dbReference type="Proteomes" id="UP000015100"/>
    </source>
</evidence>
<organism evidence="2 3">
    <name type="scientific">Dactylellina haptotyla (strain CBS 200.50)</name>
    <name type="common">Nematode-trapping fungus</name>
    <name type="synonym">Monacrosporium haptotylum</name>
    <dbReference type="NCBI Taxonomy" id="1284197"/>
    <lineage>
        <taxon>Eukaryota</taxon>
        <taxon>Fungi</taxon>
        <taxon>Dikarya</taxon>
        <taxon>Ascomycota</taxon>
        <taxon>Pezizomycotina</taxon>
        <taxon>Orbiliomycetes</taxon>
        <taxon>Orbiliales</taxon>
        <taxon>Orbiliaceae</taxon>
        <taxon>Dactylellina</taxon>
    </lineage>
</organism>
<name>S8BJR7_DACHA</name>
<reference evidence="3" key="2">
    <citation type="submission" date="2013-04" db="EMBL/GenBank/DDBJ databases">
        <title>Genomic mechanisms accounting for the adaptation to parasitism in nematode-trapping fungi.</title>
        <authorList>
            <person name="Ahren D.G."/>
        </authorList>
    </citation>
    <scope>NUCLEOTIDE SEQUENCE [LARGE SCALE GENOMIC DNA]</scope>
    <source>
        <strain evidence="3">CBS 200.50</strain>
    </source>
</reference>
<dbReference type="OrthoDB" id="3800738at2759"/>
<dbReference type="Proteomes" id="UP000015100">
    <property type="component" value="Unassembled WGS sequence"/>
</dbReference>
<reference evidence="2 3" key="1">
    <citation type="journal article" date="2013" name="PLoS Genet.">
        <title>Genomic mechanisms accounting for the adaptation to parasitism in nematode-trapping fungi.</title>
        <authorList>
            <person name="Meerupati T."/>
            <person name="Andersson K.M."/>
            <person name="Friman E."/>
            <person name="Kumar D."/>
            <person name="Tunlid A."/>
            <person name="Ahren D."/>
        </authorList>
    </citation>
    <scope>NUCLEOTIDE SEQUENCE [LARGE SCALE GENOMIC DNA]</scope>
    <source>
        <strain evidence="2 3">CBS 200.50</strain>
    </source>
</reference>
<evidence type="ECO:0000256" key="1">
    <source>
        <dbReference type="SAM" id="MobiDB-lite"/>
    </source>
</evidence>
<dbReference type="EMBL" id="AQGS01000467">
    <property type="protein sequence ID" value="EPS39573.1"/>
    <property type="molecule type" value="Genomic_DNA"/>
</dbReference>
<sequence length="304" mass="34290">MNPDPSTSQVMRYGGILQQTRIRTRGPRTTASNTPPGGTPDPQPHRSSLVAAPASAKVLAIPELLEQVLLHVARPDEEFTLDSEPFIQIWCNCRLVNKAWKSIIETSPKIKRVTFRCGYIDPSAEYGDISICPIAIDWLEKFIRRQNPIITDQAQLKAERIFSNELAEMIKVEGVPEDLYFTYPPTRKLSVSICWSLTHWQILFLRTETMPASHKLSYHGLSGFGVNVTDEQGITFKRCMALLCGCLDDFGFEIAERFMKEEKVGPSFLLHLCGKTSFSKQKPPNEVLENGGYMIEVDVWANPD</sequence>
<accession>S8BJR7</accession>
<protein>
    <submittedName>
        <fullName evidence="2">Uncharacterized protein</fullName>
    </submittedName>
</protein>